<comment type="caution">
    <text evidence="1">The sequence shown here is derived from an EMBL/GenBank/DDBJ whole genome shotgun (WGS) entry which is preliminary data.</text>
</comment>
<evidence type="ECO:0000313" key="2">
    <source>
        <dbReference type="Proteomes" id="UP000198406"/>
    </source>
</evidence>
<dbReference type="InterPro" id="IPR011889">
    <property type="entry name" value="Liste_lipo_26"/>
</dbReference>
<dbReference type="NCBIfam" id="TIGR02167">
    <property type="entry name" value="Liste_lipo_26"/>
    <property type="match status" value="3"/>
</dbReference>
<dbReference type="InParanoid" id="A0A1Z5JX58"/>
<dbReference type="Pfam" id="PF03382">
    <property type="entry name" value="DUF285"/>
    <property type="match status" value="1"/>
</dbReference>
<gene>
    <name evidence="1" type="ORF">FisN_2Lu019</name>
</gene>
<keyword evidence="2" id="KW-1185">Reference proteome</keyword>
<evidence type="ECO:0008006" key="3">
    <source>
        <dbReference type="Google" id="ProtNLM"/>
    </source>
</evidence>
<protein>
    <recommendedName>
        <fullName evidence="3">BspA family leucine-rich repeat surface protein</fullName>
    </recommendedName>
</protein>
<accession>A0A1Z5JX58</accession>
<dbReference type="OrthoDB" id="198852at2759"/>
<evidence type="ECO:0000313" key="1">
    <source>
        <dbReference type="EMBL" id="GAX18398.1"/>
    </source>
</evidence>
<dbReference type="Proteomes" id="UP000198406">
    <property type="component" value="Unassembled WGS sequence"/>
</dbReference>
<organism evidence="1 2">
    <name type="scientific">Fistulifera solaris</name>
    <name type="common">Oleaginous diatom</name>
    <dbReference type="NCBI Taxonomy" id="1519565"/>
    <lineage>
        <taxon>Eukaryota</taxon>
        <taxon>Sar</taxon>
        <taxon>Stramenopiles</taxon>
        <taxon>Ochrophyta</taxon>
        <taxon>Bacillariophyta</taxon>
        <taxon>Bacillariophyceae</taxon>
        <taxon>Bacillariophycidae</taxon>
        <taxon>Naviculales</taxon>
        <taxon>Naviculaceae</taxon>
        <taxon>Fistulifera</taxon>
    </lineage>
</organism>
<sequence length="142" mass="16348">MNDNHFLLFSLLDRNNVFWNCRHSNPCPNGRRVFDDKVELQTSHLNVLVCITRKIIQTKLLRCFPALNQDIGRWDTAKVTNMGRMFSGATAFDQEIGGWDTSAVNTMEDMFFYAPLFHGDISRWNTSAVTSMEGMLFGAYHF</sequence>
<dbReference type="EMBL" id="BDSP01000130">
    <property type="protein sequence ID" value="GAX18398.1"/>
    <property type="molecule type" value="Genomic_DNA"/>
</dbReference>
<proteinExistence type="predicted"/>
<name>A0A1Z5JX58_FISSO</name>
<reference evidence="1 2" key="1">
    <citation type="journal article" date="2015" name="Plant Cell">
        <title>Oil accumulation by the oleaginous diatom Fistulifera solaris as revealed by the genome and transcriptome.</title>
        <authorList>
            <person name="Tanaka T."/>
            <person name="Maeda Y."/>
            <person name="Veluchamy A."/>
            <person name="Tanaka M."/>
            <person name="Abida H."/>
            <person name="Marechal E."/>
            <person name="Bowler C."/>
            <person name="Muto M."/>
            <person name="Sunaga Y."/>
            <person name="Tanaka M."/>
            <person name="Yoshino T."/>
            <person name="Taniguchi T."/>
            <person name="Fukuda Y."/>
            <person name="Nemoto M."/>
            <person name="Matsumoto M."/>
            <person name="Wong P.S."/>
            <person name="Aburatani S."/>
            <person name="Fujibuchi W."/>
        </authorList>
    </citation>
    <scope>NUCLEOTIDE SEQUENCE [LARGE SCALE GENOMIC DNA]</scope>
    <source>
        <strain evidence="1 2">JPCC DA0580</strain>
    </source>
</reference>
<dbReference type="AlphaFoldDB" id="A0A1Z5JX58"/>
<dbReference type="InterPro" id="IPR005046">
    <property type="entry name" value="DUF285"/>
</dbReference>